<dbReference type="PROSITE" id="PS50943">
    <property type="entry name" value="HTH_CROC1"/>
    <property type="match status" value="1"/>
</dbReference>
<evidence type="ECO:0000259" key="2">
    <source>
        <dbReference type="PROSITE" id="PS50943"/>
    </source>
</evidence>
<evidence type="ECO:0000256" key="1">
    <source>
        <dbReference type="SAM" id="MobiDB-lite"/>
    </source>
</evidence>
<accession>A0A1N7LGB2</accession>
<proteinExistence type="predicted"/>
<dbReference type="Pfam" id="PF01381">
    <property type="entry name" value="HTH_3"/>
    <property type="match status" value="1"/>
</dbReference>
<keyword evidence="4" id="KW-1185">Reference proteome</keyword>
<dbReference type="AlphaFoldDB" id="A0A1N7LGB2"/>
<gene>
    <name evidence="3" type="ORF">SAMN05421759_102682</name>
</gene>
<evidence type="ECO:0000313" key="3">
    <source>
        <dbReference type="EMBL" id="SIS72888.1"/>
    </source>
</evidence>
<dbReference type="EMBL" id="FTOQ01000002">
    <property type="protein sequence ID" value="SIS72888.1"/>
    <property type="molecule type" value="Genomic_DNA"/>
</dbReference>
<dbReference type="InterPro" id="IPR010982">
    <property type="entry name" value="Lambda_DNA-bd_dom_sf"/>
</dbReference>
<dbReference type="SMART" id="SM00530">
    <property type="entry name" value="HTH_XRE"/>
    <property type="match status" value="1"/>
</dbReference>
<dbReference type="Gene3D" id="1.10.260.40">
    <property type="entry name" value="lambda repressor-like DNA-binding domains"/>
    <property type="match status" value="1"/>
</dbReference>
<dbReference type="CDD" id="cd00093">
    <property type="entry name" value="HTH_XRE"/>
    <property type="match status" value="1"/>
</dbReference>
<dbReference type="STRING" id="633194.SAMN05421759_102682"/>
<dbReference type="GO" id="GO:0003677">
    <property type="term" value="F:DNA binding"/>
    <property type="evidence" value="ECO:0007669"/>
    <property type="project" value="InterPro"/>
</dbReference>
<name>A0A1N7LGB2_9RHOB</name>
<dbReference type="InterPro" id="IPR001387">
    <property type="entry name" value="Cro/C1-type_HTH"/>
</dbReference>
<reference evidence="4" key="1">
    <citation type="submission" date="2017-01" db="EMBL/GenBank/DDBJ databases">
        <authorList>
            <person name="Varghese N."/>
            <person name="Submissions S."/>
        </authorList>
    </citation>
    <scope>NUCLEOTIDE SEQUENCE [LARGE SCALE GENOMIC DNA]</scope>
    <source>
        <strain evidence="4">DSM 29430</strain>
    </source>
</reference>
<organism evidence="3 4">
    <name type="scientific">Roseivivax lentus</name>
    <dbReference type="NCBI Taxonomy" id="633194"/>
    <lineage>
        <taxon>Bacteria</taxon>
        <taxon>Pseudomonadati</taxon>
        <taxon>Pseudomonadota</taxon>
        <taxon>Alphaproteobacteria</taxon>
        <taxon>Rhodobacterales</taxon>
        <taxon>Roseobacteraceae</taxon>
        <taxon>Roseivivax</taxon>
    </lineage>
</organism>
<evidence type="ECO:0000313" key="4">
    <source>
        <dbReference type="Proteomes" id="UP000186684"/>
    </source>
</evidence>
<sequence length="205" mass="22588">MQKRTSKMSYNTETIAASLREARTAKGLSQRVLSAMTGVPQAQISRIEAGTVDPRTTSLVALAHALDMELALVPRKAVPAVRSISRQAIGPSSKSIAASLKEMNRISETLRNLQIKMPALEGITQLQKSFAGLERFQSLDIDPDVLRNIRKTMERLPDTSDQQEAIERSLNSIRGLRNQLAHQPLASQAEDRPKPAYSLDEDDDA</sequence>
<feature type="domain" description="HTH cro/C1-type" evidence="2">
    <location>
        <begin position="19"/>
        <end position="73"/>
    </location>
</feature>
<protein>
    <submittedName>
        <fullName evidence="3">Helix-turn-helix</fullName>
    </submittedName>
</protein>
<feature type="region of interest" description="Disordered" evidence="1">
    <location>
        <begin position="177"/>
        <end position="205"/>
    </location>
</feature>
<dbReference type="SUPFAM" id="SSF47413">
    <property type="entry name" value="lambda repressor-like DNA-binding domains"/>
    <property type="match status" value="1"/>
</dbReference>
<dbReference type="Proteomes" id="UP000186684">
    <property type="component" value="Unassembled WGS sequence"/>
</dbReference>